<proteinExistence type="predicted"/>
<dbReference type="SUPFAM" id="SSF51126">
    <property type="entry name" value="Pectin lyase-like"/>
    <property type="match status" value="1"/>
</dbReference>
<dbReference type="PANTHER" id="PTHR36453">
    <property type="entry name" value="SECRETED PROTEIN-RELATED"/>
    <property type="match status" value="1"/>
</dbReference>
<dbReference type="Pfam" id="PF22585">
    <property type="entry name" value="Sialidase-like_CBM"/>
    <property type="match status" value="1"/>
</dbReference>
<dbReference type="Pfam" id="PF21231">
    <property type="entry name" value="GH141_M"/>
    <property type="match status" value="1"/>
</dbReference>
<dbReference type="InterPro" id="IPR048482">
    <property type="entry name" value="GH141_ins"/>
</dbReference>
<dbReference type="EMBL" id="JAOQIO010000034">
    <property type="protein sequence ID" value="MCU6792753.1"/>
    <property type="molecule type" value="Genomic_DNA"/>
</dbReference>
<name>A0ABT2UDM6_9BACL</name>
<dbReference type="Pfam" id="PF02368">
    <property type="entry name" value="Big_2"/>
    <property type="match status" value="2"/>
</dbReference>
<dbReference type="Gene3D" id="2.160.20.10">
    <property type="entry name" value="Single-stranded right-handed beta-helix, Pectin lyase-like"/>
    <property type="match status" value="2"/>
</dbReference>
<dbReference type="RefSeq" id="WP_262684124.1">
    <property type="nucleotide sequence ID" value="NZ_JAOQIO010000034.1"/>
</dbReference>
<sequence>MNIKLKQLWSGLLIASMLFGMFNIAINVRVYADGGGGGEIYSENFNTFATGAYPGTMDVLAPKTGYTATVEELPDAGDKSLKIARSFANTSDSFYVNKTFPNQTGKKVIELKVSASRTDMIQYIPVLRGPSGAIAQLAFYSDGKIRVYAGGSWTSSAANLQSYAANTWYEIKLVMDTDTQKLDIYINQVLKAQQLSFQTSQTSLTQIQLGMYKGSTLGALYIDNIHLYDKPAVTGVPVGDLFSENFDSYTDGTYPPTLDTAAPVTGYAAVVKEIPDAADKSLRLARTAANPEVSFYVKKTLPSNLSRAAITFKAMASQTDVIGYIPVLRGPDNAIIQLAFYSDGNIRVYQNGSWTATGNSLLAYTPDTWYDIKVIVDAVEQKLDIHINGRQVKQQMSFQTAQSSISQLQFGIYKGSSLARFAINDLNIYAYKPMVSAAIEQQALHVAVGSSETMHVSLNPAEALFNRIQWSSNDTQTIRVDQNGMVQALQAGTAVVTATVTDSVYASVYSAQATISAYIQPATSIQLDTSAFVLPAGSDRKLSAEVFPQNATNKQVVWVSDNTAVAVVDQSGKVTALSAGTTTIRATTVSGNISAASTIEVIDRQVQASYYISPDGSDSNPGTELLPFKTLEKARDTVRSLNSRMTGDINLYLRAGTHERLTTFLLDERDSGSQGYRIVYKAYPDEHPVLSGGKVITGWELSDVVNNVYRAPSLGITTRQLYVDGVRAVRARSESGLANAVKTESGFTTTDTFLGGWERISDLEMVFQREWTQPRVGVDTIQLTGGLAQIQMKEPGWYAATHKGGTSISKGPIYYENAYELLDREGEWYLDQAAGYFYYKPRPMENMSSAQIVAPVLEELVKIEGSSLSAPVHDLHWEGVGFAYTTWMWPSSANGLSDAQNNHLRYPGSDDILPTAAVTVQRAHHIVFERNEFAKLGITGLKLIGGVQDSLVRGNAFYDISGSAVNVGEPTNNNAAIYNPQDARLLMRNVDVTNNYIHDIGVDYASAAAISAGFPVDMEISHNQIFNIPYSAIHVGYGWYNYNTSVLKEVRIQNNYIHDLMGAGIFDGGGIYTLGHTTGTMEEPNIVSGNYIQNQMDKYAVLYADNASDYWSFANNVIDLKETPVWQGVYASWAMGKEVNLRFDNNYTTTGKYADPLGVQFPVTHTHVVPDANWPLAATAIIDASGLQEAYRNLADGSLERVSLPNVVELGSNETYSLNVLATRSKGLPADLSSAVIYYQSSNENIAAVSQQGVITAGQTGKALITTHIRMGDVIRSLKTEVYVNDVLNMIKFKNVTGNGRNIILGEPLELGTYGTTWLGHDVELEAVVYVSNDPAIAAVDPNGIITGLTEGTVALSVYGHYNGATVQRTLTLEVIPYSSVEGLALTAYPINSELLDTDHWKVYGSASTLDFGDNSVTVGTPNGQATYEGTAFGNELLSFNMNIMANGGWEVIQFRNQQKESSLQDTYALVIKPDLIELQRFNNGQRTVIFGNVNGFTSIGGDAYSNDVLPFNQINYVQVGALTEENGVRIVLNINGENIFYFLDKETDRITEPGYLSIYAKYGQIVLIAEFVG</sequence>
<dbReference type="InterPro" id="IPR054490">
    <property type="entry name" value="BT_1020-like_b-sandwich_1"/>
</dbReference>
<dbReference type="SMART" id="SM00710">
    <property type="entry name" value="PbH1"/>
    <property type="match status" value="5"/>
</dbReference>
<dbReference type="Gene3D" id="2.60.120.200">
    <property type="match status" value="2"/>
</dbReference>
<dbReference type="InterPro" id="IPR012334">
    <property type="entry name" value="Pectin_lyas_fold"/>
</dbReference>
<dbReference type="PANTHER" id="PTHR36453:SF1">
    <property type="entry name" value="RIGHT HANDED BETA HELIX DOMAIN-CONTAINING PROTEIN"/>
    <property type="match status" value="1"/>
</dbReference>
<dbReference type="Gene3D" id="2.60.40.1080">
    <property type="match status" value="4"/>
</dbReference>
<accession>A0ABT2UDM6</accession>
<dbReference type="SUPFAM" id="SSF49373">
    <property type="entry name" value="Invasin/intimin cell-adhesion fragments"/>
    <property type="match status" value="4"/>
</dbReference>
<dbReference type="InterPro" id="IPR008964">
    <property type="entry name" value="Invasin/intimin_cell_adhesion"/>
</dbReference>
<gene>
    <name evidence="2" type="ORF">OB236_11540</name>
</gene>
<keyword evidence="3" id="KW-1185">Reference proteome</keyword>
<feature type="domain" description="BIG2" evidence="1">
    <location>
        <begin position="433"/>
        <end position="510"/>
    </location>
</feature>
<dbReference type="InterPro" id="IPR006626">
    <property type="entry name" value="PbH1"/>
</dbReference>
<dbReference type="InterPro" id="IPR003343">
    <property type="entry name" value="Big_2"/>
</dbReference>
<comment type="caution">
    <text evidence="2">The sequence shown here is derived from an EMBL/GenBank/DDBJ whole genome shotgun (WGS) entry which is preliminary data.</text>
</comment>
<reference evidence="2 3" key="1">
    <citation type="submission" date="2022-09" db="EMBL/GenBank/DDBJ databases">
        <authorList>
            <person name="Han X.L."/>
            <person name="Wang Q."/>
            <person name="Lu T."/>
        </authorList>
    </citation>
    <scope>NUCLEOTIDE SEQUENCE [LARGE SCALE GENOMIC DNA]</scope>
    <source>
        <strain evidence="2 3">WQ 127069</strain>
    </source>
</reference>
<organism evidence="2 3">
    <name type="scientific">Paenibacillus baimaensis</name>
    <dbReference type="NCBI Taxonomy" id="2982185"/>
    <lineage>
        <taxon>Bacteria</taxon>
        <taxon>Bacillati</taxon>
        <taxon>Bacillota</taxon>
        <taxon>Bacilli</taxon>
        <taxon>Bacillales</taxon>
        <taxon>Paenibacillaceae</taxon>
        <taxon>Paenibacillus</taxon>
    </lineage>
</organism>
<dbReference type="InterPro" id="IPR011050">
    <property type="entry name" value="Pectin_lyase_fold/virulence"/>
</dbReference>
<evidence type="ECO:0000313" key="2">
    <source>
        <dbReference type="EMBL" id="MCU6792753.1"/>
    </source>
</evidence>
<dbReference type="SMART" id="SM00635">
    <property type="entry name" value="BID_2"/>
    <property type="match status" value="3"/>
</dbReference>
<dbReference type="SUPFAM" id="SSF49899">
    <property type="entry name" value="Concanavalin A-like lectins/glucanases"/>
    <property type="match status" value="2"/>
</dbReference>
<protein>
    <submittedName>
        <fullName evidence="2">Ig-like domain-containing protein</fullName>
    </submittedName>
</protein>
<evidence type="ECO:0000313" key="3">
    <source>
        <dbReference type="Proteomes" id="UP001652445"/>
    </source>
</evidence>
<feature type="domain" description="BIG2" evidence="1">
    <location>
        <begin position="1290"/>
        <end position="1372"/>
    </location>
</feature>
<dbReference type="Proteomes" id="UP001652445">
    <property type="component" value="Unassembled WGS sequence"/>
</dbReference>
<dbReference type="InterPro" id="IPR013320">
    <property type="entry name" value="ConA-like_dom_sf"/>
</dbReference>
<evidence type="ECO:0000259" key="1">
    <source>
        <dbReference type="SMART" id="SM00635"/>
    </source>
</evidence>
<feature type="domain" description="BIG2" evidence="1">
    <location>
        <begin position="521"/>
        <end position="598"/>
    </location>
</feature>